<feature type="domain" description="TRNA-binding" evidence="9">
    <location>
        <begin position="159"/>
        <end position="260"/>
    </location>
</feature>
<dbReference type="InterPro" id="IPR051270">
    <property type="entry name" value="Tyrosine-tRNA_ligase_regulator"/>
</dbReference>
<dbReference type="Pfam" id="PF01588">
    <property type="entry name" value="tRNA_bind"/>
    <property type="match status" value="1"/>
</dbReference>
<evidence type="ECO:0000256" key="1">
    <source>
        <dbReference type="ARBA" id="ARBA00004496"/>
    </source>
</evidence>
<dbReference type="InParanoid" id="A0A7M7NGT9"/>
<evidence type="ECO:0000256" key="5">
    <source>
        <dbReference type="ARBA" id="ARBA00022917"/>
    </source>
</evidence>
<evidence type="ECO:0000259" key="9">
    <source>
        <dbReference type="PROSITE" id="PS50886"/>
    </source>
</evidence>
<dbReference type="FunFam" id="2.40.50.140:FF:000047">
    <property type="entry name" value="tyrosine--tRNA ligase, cytoplasmic isoform X2"/>
    <property type="match status" value="1"/>
</dbReference>
<evidence type="ECO:0000256" key="8">
    <source>
        <dbReference type="SAM" id="MobiDB-lite"/>
    </source>
</evidence>
<proteinExistence type="predicted"/>
<evidence type="ECO:0000256" key="2">
    <source>
        <dbReference type="ARBA" id="ARBA00022490"/>
    </source>
</evidence>
<dbReference type="GO" id="GO:0000049">
    <property type="term" value="F:tRNA binding"/>
    <property type="evidence" value="ECO:0007669"/>
    <property type="project" value="UniProtKB-UniRule"/>
</dbReference>
<dbReference type="EnsemblMetazoa" id="XM_030980400">
    <property type="protein sequence ID" value="XP_030836260"/>
    <property type="gene ID" value="LOC594706"/>
</dbReference>
<feature type="compositionally biased region" description="Basic and acidic residues" evidence="8">
    <location>
        <begin position="137"/>
        <end position="155"/>
    </location>
</feature>
<dbReference type="GO" id="GO:0006412">
    <property type="term" value="P:translation"/>
    <property type="evidence" value="ECO:0007669"/>
    <property type="project" value="UniProtKB-KW"/>
</dbReference>
<reference evidence="11" key="1">
    <citation type="submission" date="2015-02" db="EMBL/GenBank/DDBJ databases">
        <title>Genome sequencing for Strongylocentrotus purpuratus.</title>
        <authorList>
            <person name="Murali S."/>
            <person name="Liu Y."/>
            <person name="Vee V."/>
            <person name="English A."/>
            <person name="Wang M."/>
            <person name="Skinner E."/>
            <person name="Han Y."/>
            <person name="Muzny D.M."/>
            <person name="Worley K.C."/>
            <person name="Gibbs R.A."/>
        </authorList>
    </citation>
    <scope>NUCLEOTIDE SEQUENCE</scope>
</reference>
<dbReference type="OMA" id="QPDLCTN"/>
<evidence type="ECO:0000256" key="7">
    <source>
        <dbReference type="SAM" id="Coils"/>
    </source>
</evidence>
<feature type="region of interest" description="Disordered" evidence="8">
    <location>
        <begin position="94"/>
        <end position="155"/>
    </location>
</feature>
<dbReference type="PROSITE" id="PS50886">
    <property type="entry name" value="TRBD"/>
    <property type="match status" value="1"/>
</dbReference>
<sequence length="322" mass="35321">MFVARSLIRSGVMSATSGVVQRLEQRAQLADEIILRLQQQVGQLRRTIVGREEQRLAEENSLLRQEVTQLKATLVGAETRNGVKQIPVPKAGSTVAASAVKPPTQPAASAKAQAPAQAPADQKQQGAPENQKKKEKKEKPKKEAKKDGKQDDQAAAEVDFRNLDLRIGKITNVKKHPDADSLYVEEVELGETQPRTVVSGLVKHIPIEEMQDRMVILCCNLKPAKMRGVLSQAMVMCASSPDKVEILSPPSDAVPGDRVCCEGYEMSESFPVQMNPKRKIFERIQPDLKTDDKLQATYKGSLWKVEGKGHIVAATMANSGIK</sequence>
<dbReference type="PANTHER" id="PTHR11586">
    <property type="entry name" value="TRNA-AMINOACYLATION COFACTOR ARC1 FAMILY MEMBER"/>
    <property type="match status" value="1"/>
</dbReference>
<evidence type="ECO:0000313" key="10">
    <source>
        <dbReference type="EnsemblMetazoa" id="XP_030836260"/>
    </source>
</evidence>
<dbReference type="AlphaFoldDB" id="A0A7M7NGT9"/>
<protein>
    <recommendedName>
        <fullName evidence="9">tRNA-binding domain-containing protein</fullName>
    </recommendedName>
</protein>
<evidence type="ECO:0000313" key="11">
    <source>
        <dbReference type="Proteomes" id="UP000007110"/>
    </source>
</evidence>
<keyword evidence="7" id="KW-0175">Coiled coil</keyword>
<dbReference type="OrthoDB" id="197206at2759"/>
<keyword evidence="5" id="KW-0648">Protein biosynthesis</keyword>
<dbReference type="InterPro" id="IPR002547">
    <property type="entry name" value="tRNA-bd_dom"/>
</dbReference>
<dbReference type="PANTHER" id="PTHR11586:SF33">
    <property type="entry name" value="AMINOACYL TRNA SYNTHASE COMPLEX-INTERACTING MULTIFUNCTIONAL PROTEIN 1"/>
    <property type="match status" value="1"/>
</dbReference>
<evidence type="ECO:0000256" key="6">
    <source>
        <dbReference type="PROSITE-ProRule" id="PRU00209"/>
    </source>
</evidence>
<organism evidence="10 11">
    <name type="scientific">Strongylocentrotus purpuratus</name>
    <name type="common">Purple sea urchin</name>
    <dbReference type="NCBI Taxonomy" id="7668"/>
    <lineage>
        <taxon>Eukaryota</taxon>
        <taxon>Metazoa</taxon>
        <taxon>Echinodermata</taxon>
        <taxon>Eleutherozoa</taxon>
        <taxon>Echinozoa</taxon>
        <taxon>Echinoidea</taxon>
        <taxon>Euechinoidea</taxon>
        <taxon>Echinacea</taxon>
        <taxon>Camarodonta</taxon>
        <taxon>Echinidea</taxon>
        <taxon>Strongylocentrotidae</taxon>
        <taxon>Strongylocentrotus</taxon>
    </lineage>
</organism>
<dbReference type="RefSeq" id="XP_030836260.1">
    <property type="nucleotide sequence ID" value="XM_030980400.1"/>
</dbReference>
<evidence type="ECO:0000256" key="3">
    <source>
        <dbReference type="ARBA" id="ARBA00022555"/>
    </source>
</evidence>
<keyword evidence="3 6" id="KW-0820">tRNA-binding</keyword>
<keyword evidence="4 6" id="KW-0694">RNA-binding</keyword>
<dbReference type="Proteomes" id="UP000007110">
    <property type="component" value="Unassembled WGS sequence"/>
</dbReference>
<comment type="subcellular location">
    <subcellularLocation>
        <location evidence="1">Cytoplasm</location>
    </subcellularLocation>
</comment>
<dbReference type="Gene3D" id="2.40.50.140">
    <property type="entry name" value="Nucleic acid-binding proteins"/>
    <property type="match status" value="1"/>
</dbReference>
<evidence type="ECO:0000256" key="4">
    <source>
        <dbReference type="ARBA" id="ARBA00022884"/>
    </source>
</evidence>
<dbReference type="GO" id="GO:0005737">
    <property type="term" value="C:cytoplasm"/>
    <property type="evidence" value="ECO:0007669"/>
    <property type="project" value="UniProtKB-SubCell"/>
</dbReference>
<feature type="coiled-coil region" evidence="7">
    <location>
        <begin position="20"/>
        <end position="73"/>
    </location>
</feature>
<accession>A0A7M7NGT9</accession>
<keyword evidence="11" id="KW-1185">Reference proteome</keyword>
<reference evidence="10" key="2">
    <citation type="submission" date="2021-01" db="UniProtKB">
        <authorList>
            <consortium name="EnsemblMetazoa"/>
        </authorList>
    </citation>
    <scope>IDENTIFICATION</scope>
</reference>
<keyword evidence="2" id="KW-0963">Cytoplasm</keyword>
<name>A0A7M7NGT9_STRPU</name>
<dbReference type="SUPFAM" id="SSF50249">
    <property type="entry name" value="Nucleic acid-binding proteins"/>
    <property type="match status" value="1"/>
</dbReference>
<dbReference type="CDD" id="cd02799">
    <property type="entry name" value="tRNA_bind_EMAP-II_like"/>
    <property type="match status" value="1"/>
</dbReference>
<feature type="compositionally biased region" description="Low complexity" evidence="8">
    <location>
        <begin position="106"/>
        <end position="129"/>
    </location>
</feature>
<dbReference type="InterPro" id="IPR012340">
    <property type="entry name" value="NA-bd_OB-fold"/>
</dbReference>
<dbReference type="KEGG" id="spu:594706"/>
<dbReference type="GeneID" id="594706"/>